<name>A0AAW1DAQ2_9HEMI</name>
<keyword evidence="2" id="KW-0812">Transmembrane</keyword>
<organism evidence="3 4">
    <name type="scientific">Rhynocoris fuscipes</name>
    <dbReference type="NCBI Taxonomy" id="488301"/>
    <lineage>
        <taxon>Eukaryota</taxon>
        <taxon>Metazoa</taxon>
        <taxon>Ecdysozoa</taxon>
        <taxon>Arthropoda</taxon>
        <taxon>Hexapoda</taxon>
        <taxon>Insecta</taxon>
        <taxon>Pterygota</taxon>
        <taxon>Neoptera</taxon>
        <taxon>Paraneoptera</taxon>
        <taxon>Hemiptera</taxon>
        <taxon>Heteroptera</taxon>
        <taxon>Panheteroptera</taxon>
        <taxon>Cimicomorpha</taxon>
        <taxon>Reduviidae</taxon>
        <taxon>Harpactorinae</taxon>
        <taxon>Harpactorini</taxon>
        <taxon>Rhynocoris</taxon>
    </lineage>
</organism>
<reference evidence="3 4" key="1">
    <citation type="submission" date="2022-12" db="EMBL/GenBank/DDBJ databases">
        <title>Chromosome-level genome assembly of true bugs.</title>
        <authorList>
            <person name="Ma L."/>
            <person name="Li H."/>
        </authorList>
    </citation>
    <scope>NUCLEOTIDE SEQUENCE [LARGE SCALE GENOMIC DNA]</scope>
    <source>
        <strain evidence="3">Lab_2022b</strain>
    </source>
</reference>
<protein>
    <recommendedName>
        <fullName evidence="5">Secreted protein</fullName>
    </recommendedName>
</protein>
<gene>
    <name evidence="3" type="ORF">O3M35_007403</name>
</gene>
<evidence type="ECO:0000256" key="1">
    <source>
        <dbReference type="SAM" id="MobiDB-lite"/>
    </source>
</evidence>
<dbReference type="EMBL" id="JAPXFL010000004">
    <property type="protein sequence ID" value="KAK9507577.1"/>
    <property type="molecule type" value="Genomic_DNA"/>
</dbReference>
<dbReference type="AlphaFoldDB" id="A0AAW1DAQ2"/>
<evidence type="ECO:0008006" key="5">
    <source>
        <dbReference type="Google" id="ProtNLM"/>
    </source>
</evidence>
<keyword evidence="2" id="KW-0472">Membrane</keyword>
<evidence type="ECO:0000313" key="3">
    <source>
        <dbReference type="EMBL" id="KAK9507577.1"/>
    </source>
</evidence>
<evidence type="ECO:0000256" key="2">
    <source>
        <dbReference type="SAM" id="Phobius"/>
    </source>
</evidence>
<proteinExistence type="predicted"/>
<keyword evidence="2" id="KW-1133">Transmembrane helix</keyword>
<accession>A0AAW1DAQ2</accession>
<feature type="region of interest" description="Disordered" evidence="1">
    <location>
        <begin position="28"/>
        <end position="69"/>
    </location>
</feature>
<feature type="transmembrane region" description="Helical" evidence="2">
    <location>
        <begin position="7"/>
        <end position="27"/>
    </location>
</feature>
<dbReference type="Proteomes" id="UP001461498">
    <property type="component" value="Unassembled WGS sequence"/>
</dbReference>
<evidence type="ECO:0000313" key="4">
    <source>
        <dbReference type="Proteomes" id="UP001461498"/>
    </source>
</evidence>
<keyword evidence="4" id="KW-1185">Reference proteome</keyword>
<sequence>MKVRWSVLRYGVITACLILVVTIYALGTGSRPTRDHPKGRPLRNLKARSPPDPKKPHPPLPINTTEPSDAVWADRRRHVLQVSHIYI</sequence>
<comment type="caution">
    <text evidence="3">The sequence shown here is derived from an EMBL/GenBank/DDBJ whole genome shotgun (WGS) entry which is preliminary data.</text>
</comment>